<gene>
    <name evidence="1" type="ORF">VST7929_00251</name>
</gene>
<comment type="caution">
    <text evidence="1">The sequence shown here is derived from an EMBL/GenBank/DDBJ whole genome shotgun (WGS) entry which is preliminary data.</text>
</comment>
<evidence type="ECO:0000313" key="1">
    <source>
        <dbReference type="EMBL" id="CAH0532422.1"/>
    </source>
</evidence>
<organism evidence="1 2">
    <name type="scientific">Vibrio stylophorae</name>
    <dbReference type="NCBI Taxonomy" id="659351"/>
    <lineage>
        <taxon>Bacteria</taxon>
        <taxon>Pseudomonadati</taxon>
        <taxon>Pseudomonadota</taxon>
        <taxon>Gammaproteobacteria</taxon>
        <taxon>Vibrionales</taxon>
        <taxon>Vibrionaceae</taxon>
        <taxon>Vibrio</taxon>
    </lineage>
</organism>
<accession>A0ABM8ZQ47</accession>
<protein>
    <submittedName>
        <fullName evidence="1">Uncharacterized protein</fullName>
    </submittedName>
</protein>
<evidence type="ECO:0000313" key="2">
    <source>
        <dbReference type="Proteomes" id="UP000838672"/>
    </source>
</evidence>
<proteinExistence type="predicted"/>
<dbReference type="EMBL" id="CAKLDI010000001">
    <property type="protein sequence ID" value="CAH0532422.1"/>
    <property type="molecule type" value="Genomic_DNA"/>
</dbReference>
<dbReference type="Proteomes" id="UP000838672">
    <property type="component" value="Unassembled WGS sequence"/>
</dbReference>
<sequence length="145" mass="16863">MDLMKRLLAVLLFFPVLVCAESQPWEIYYPMHRDDDGSQEYMLEFERWEACRMMVFNAGIATQALAIGLNPENLDLTKDEFLAMQRKTVQSMYDTSLEGVEGRMNQLILNIAEAHKEAWVVDQPNLSIHQDAWNQCIQMDLSLFE</sequence>
<name>A0ABM8ZQ47_9VIBR</name>
<reference evidence="1" key="1">
    <citation type="submission" date="2021-11" db="EMBL/GenBank/DDBJ databases">
        <authorList>
            <person name="Rodrigo-Torres L."/>
            <person name="Arahal R. D."/>
            <person name="Lucena T."/>
        </authorList>
    </citation>
    <scope>NUCLEOTIDE SEQUENCE</scope>
    <source>
        <strain evidence="1">CECT 7929</strain>
    </source>
</reference>
<keyword evidence="2" id="KW-1185">Reference proteome</keyword>